<accession>A0A9N8CU95</accession>
<dbReference type="Proteomes" id="UP000834503">
    <property type="component" value="Unassembled WGS sequence"/>
</dbReference>
<reference evidence="1" key="1">
    <citation type="submission" date="2020-05" db="EMBL/GenBank/DDBJ databases">
        <authorList>
            <person name="Delgado-Blas J."/>
        </authorList>
    </citation>
    <scope>NUCLEOTIDE SEQUENCE</scope>
    <source>
        <strain evidence="1">BB1459</strain>
        <strain evidence="2">BB1480</strain>
    </source>
</reference>
<evidence type="ECO:0000313" key="3">
    <source>
        <dbReference type="Proteomes" id="UP000834503"/>
    </source>
</evidence>
<comment type="caution">
    <text evidence="1">The sequence shown here is derived from an EMBL/GenBank/DDBJ whole genome shotgun (WGS) entry which is preliminary data.</text>
</comment>
<evidence type="ECO:0000313" key="2">
    <source>
        <dbReference type="EMBL" id="CAC9259360.1"/>
    </source>
</evidence>
<dbReference type="EMBL" id="CAIIUA010000003">
    <property type="protein sequence ID" value="CAC9259360.1"/>
    <property type="molecule type" value="Genomic_DNA"/>
</dbReference>
<proteinExistence type="predicted"/>
<gene>
    <name evidence="1" type="ORF">GHA_05108</name>
    <name evidence="2" type="ORF">TML_05615</name>
</gene>
<sequence>MSTWTGITVGEFELCSMQDDYEQWYFRNSDRIRDIVGGDKDGDLKWSTKTGHRVRVFPVSVF</sequence>
<evidence type="ECO:0000313" key="4">
    <source>
        <dbReference type="Proteomes" id="UP000837205"/>
    </source>
</evidence>
<protein>
    <submittedName>
        <fullName evidence="1">Uncharacterized protein</fullName>
    </submittedName>
</protein>
<dbReference type="Proteomes" id="UP000837205">
    <property type="component" value="Unassembled WGS sequence"/>
</dbReference>
<name>A0A9N8CU95_9ENTR</name>
<dbReference type="EMBL" id="CAHPQX010000036">
    <property type="protein sequence ID" value="CAB5600467.1"/>
    <property type="molecule type" value="Genomic_DNA"/>
</dbReference>
<dbReference type="AlphaFoldDB" id="A0A9N8CU95"/>
<evidence type="ECO:0000313" key="1">
    <source>
        <dbReference type="EMBL" id="CAB5600467.1"/>
    </source>
</evidence>
<organism evidence="1 3">
    <name type="scientific">Citrobacter werkmanii</name>
    <dbReference type="NCBI Taxonomy" id="67827"/>
    <lineage>
        <taxon>Bacteria</taxon>
        <taxon>Pseudomonadati</taxon>
        <taxon>Pseudomonadota</taxon>
        <taxon>Gammaproteobacteria</taxon>
        <taxon>Enterobacterales</taxon>
        <taxon>Enterobacteriaceae</taxon>
        <taxon>Citrobacter</taxon>
        <taxon>Citrobacter freundii complex</taxon>
    </lineage>
</organism>
<keyword evidence="4" id="KW-1185">Reference proteome</keyword>